<proteinExistence type="predicted"/>
<dbReference type="EMBL" id="CVUD02000163">
    <property type="protein sequence ID" value="SEH82840.1"/>
    <property type="molecule type" value="Genomic_DNA"/>
</dbReference>
<organism evidence="1 2">
    <name type="scientific">Bathymodiolus azoricus thioautotrophic gill symbiont</name>
    <dbReference type="NCBI Taxonomy" id="235205"/>
    <lineage>
        <taxon>Bacteria</taxon>
        <taxon>Pseudomonadati</taxon>
        <taxon>Pseudomonadota</taxon>
        <taxon>Gammaproteobacteria</taxon>
        <taxon>sulfur-oxidizing symbionts</taxon>
    </lineage>
</organism>
<accession>A0A1H6LEF5</accession>
<sequence length="90" mass="10141">MLSIYFIPPSGKIHTILESCFISPLFSNLDAAHKTLPEDPPSKIPSFFAIYLHIENASLSLHFNYFQKTNNPTFIFAISSGKMTVCLFVE</sequence>
<evidence type="ECO:0000313" key="1">
    <source>
        <dbReference type="EMBL" id="SEH82840.1"/>
    </source>
</evidence>
<dbReference type="AlphaFoldDB" id="A0A1H6LEF5"/>
<protein>
    <submittedName>
        <fullName evidence="1">Uncharacterized protein</fullName>
    </submittedName>
</protein>
<dbReference type="Proteomes" id="UP000198559">
    <property type="component" value="Unassembled WGS sequence"/>
</dbReference>
<gene>
    <name evidence="1" type="ORF">BAZSYMB_SCAFFOLD00002_62</name>
</gene>
<name>A0A1H6LEF5_9GAMM</name>
<dbReference type="STRING" id="235205.BAZSYMB_SCAFFOLD00002_62"/>
<reference evidence="2" key="1">
    <citation type="submission" date="2016-06" db="EMBL/GenBank/DDBJ databases">
        <authorList>
            <person name="Petersen J."/>
            <person name="Sayavedra L."/>
        </authorList>
    </citation>
    <scope>NUCLEOTIDE SEQUENCE [LARGE SCALE GENOMIC DNA]</scope>
    <source>
        <strain evidence="2">BazSymB</strain>
    </source>
</reference>
<evidence type="ECO:0000313" key="2">
    <source>
        <dbReference type="Proteomes" id="UP000198559"/>
    </source>
</evidence>